<proteinExistence type="predicted"/>
<organism evidence="1 2">
    <name type="scientific">Pseudonocardia bannensis</name>
    <dbReference type="NCBI Taxonomy" id="630973"/>
    <lineage>
        <taxon>Bacteria</taxon>
        <taxon>Bacillati</taxon>
        <taxon>Actinomycetota</taxon>
        <taxon>Actinomycetes</taxon>
        <taxon>Pseudonocardiales</taxon>
        <taxon>Pseudonocardiaceae</taxon>
        <taxon>Pseudonocardia</taxon>
    </lineage>
</organism>
<protein>
    <submittedName>
        <fullName evidence="1">Uncharacterized protein</fullName>
    </submittedName>
</protein>
<evidence type="ECO:0000313" key="2">
    <source>
        <dbReference type="Proteomes" id="UP000586918"/>
    </source>
</evidence>
<evidence type="ECO:0000313" key="1">
    <source>
        <dbReference type="EMBL" id="NMH92387.1"/>
    </source>
</evidence>
<dbReference type="RefSeq" id="WP_169413090.1">
    <property type="nucleotide sequence ID" value="NZ_JAAXKZ010000037.1"/>
</dbReference>
<dbReference type="AlphaFoldDB" id="A0A848DI71"/>
<gene>
    <name evidence="1" type="ORF">HF519_12555</name>
</gene>
<reference evidence="1 2" key="1">
    <citation type="submission" date="2020-04" db="EMBL/GenBank/DDBJ databases">
        <authorList>
            <person name="Klaysubun C."/>
            <person name="Duangmal K."/>
            <person name="Lipun K."/>
        </authorList>
    </citation>
    <scope>NUCLEOTIDE SEQUENCE [LARGE SCALE GENOMIC DNA]</scope>
    <source>
        <strain evidence="1 2">DSM 45300</strain>
    </source>
</reference>
<dbReference type="EMBL" id="JAAXKZ010000037">
    <property type="protein sequence ID" value="NMH92387.1"/>
    <property type="molecule type" value="Genomic_DNA"/>
</dbReference>
<keyword evidence="2" id="KW-1185">Reference proteome</keyword>
<sequence length="311" mass="32986">MSAGEAWDLPVGPFIPGAMPPLPAASWTIAVVNDAAAPREPRAATGPGLHEDAAVIADLSGVRAVPLSMVSRDAAHLATTLHRLPLDIGAIFLTRTDLARARETQQLLTELGGRPLVIDDDARAITLTAALLTYLTRLHRPLPTSRVMIAGAASLPLMCPMLLSAGIFDITLWNPQDARCAALARVARDADAVINLLGPDPELARVALDRPCGSVIGLDGDTDHLLALPGLFRAIAGSPGPLVDIEAYAACARGLMAAAPPHRLLPSLRSPDLTYEVAAAASQVFNPVPPPFGRSWRLFPSRRQRDRPEQR</sequence>
<name>A0A848DI71_9PSEU</name>
<comment type="caution">
    <text evidence="1">The sequence shown here is derived from an EMBL/GenBank/DDBJ whole genome shotgun (WGS) entry which is preliminary data.</text>
</comment>
<dbReference type="Proteomes" id="UP000586918">
    <property type="component" value="Unassembled WGS sequence"/>
</dbReference>
<accession>A0A848DI71</accession>